<sequence precursor="true">MLAAKFWGGLVAATALLVGTANACDDCAKCKGTGVCTKTVQVPCTVMKTVTQTCYREEQRVETVLVPKTITVEKQVPYEYNALVCVDKVDEQVIEVKTPKFRWVDQEYTIMVPGKDTVTKIRKRTECVPVTETQTCIEDQGHWEVQMVATDSCGGCKCTEKKVWCPNPVEVSKEVTVMKEVCVEEPYTCEVCISVPIKKTRKVKEYFTKTETKTIKHPYKTMEYRKKTKMVTACVPETVNVEETRTCTVKVPYTVEKQVPCTVMKTVQQTCACSCGCGS</sequence>
<accession>A0A518HVY5</accession>
<name>A0A518HVY5_9BACT</name>
<keyword evidence="3" id="KW-1185">Reference proteome</keyword>
<dbReference type="RefSeq" id="WP_145389241.1">
    <property type="nucleotide sequence ID" value="NZ_CP037423.1"/>
</dbReference>
<dbReference type="Proteomes" id="UP000319004">
    <property type="component" value="Chromosome"/>
</dbReference>
<evidence type="ECO:0000313" key="2">
    <source>
        <dbReference type="EMBL" id="QDV45011.1"/>
    </source>
</evidence>
<dbReference type="InterPro" id="IPR011521">
    <property type="entry name" value="YTV"/>
</dbReference>
<dbReference type="Pfam" id="PF07639">
    <property type="entry name" value="YTV"/>
    <property type="match status" value="1"/>
</dbReference>
<dbReference type="OrthoDB" id="266628at2"/>
<dbReference type="EMBL" id="CP037423">
    <property type="protein sequence ID" value="QDV45011.1"/>
    <property type="molecule type" value="Genomic_DNA"/>
</dbReference>
<evidence type="ECO:0008006" key="4">
    <source>
        <dbReference type="Google" id="ProtNLM"/>
    </source>
</evidence>
<evidence type="ECO:0000256" key="1">
    <source>
        <dbReference type="SAM" id="SignalP"/>
    </source>
</evidence>
<keyword evidence="1" id="KW-0732">Signal</keyword>
<evidence type="ECO:0000313" key="3">
    <source>
        <dbReference type="Proteomes" id="UP000319004"/>
    </source>
</evidence>
<gene>
    <name evidence="2" type="ORF">Enr13x_48840</name>
</gene>
<dbReference type="KEGG" id="snep:Enr13x_48840"/>
<organism evidence="2 3">
    <name type="scientific">Stieleria neptunia</name>
    <dbReference type="NCBI Taxonomy" id="2527979"/>
    <lineage>
        <taxon>Bacteria</taxon>
        <taxon>Pseudomonadati</taxon>
        <taxon>Planctomycetota</taxon>
        <taxon>Planctomycetia</taxon>
        <taxon>Pirellulales</taxon>
        <taxon>Pirellulaceae</taxon>
        <taxon>Stieleria</taxon>
    </lineage>
</organism>
<proteinExistence type="predicted"/>
<dbReference type="AlphaFoldDB" id="A0A518HVY5"/>
<protein>
    <recommendedName>
        <fullName evidence="4">4Fe-4S ferredoxin-type domain-containing protein</fullName>
    </recommendedName>
</protein>
<feature type="chain" id="PRO_5021928918" description="4Fe-4S ferredoxin-type domain-containing protein" evidence="1">
    <location>
        <begin position="24"/>
        <end position="279"/>
    </location>
</feature>
<feature type="signal peptide" evidence="1">
    <location>
        <begin position="1"/>
        <end position="23"/>
    </location>
</feature>
<reference evidence="2 3" key="1">
    <citation type="submission" date="2019-03" db="EMBL/GenBank/DDBJ databases">
        <title>Deep-cultivation of Planctomycetes and their phenomic and genomic characterization uncovers novel biology.</title>
        <authorList>
            <person name="Wiegand S."/>
            <person name="Jogler M."/>
            <person name="Boedeker C."/>
            <person name="Pinto D."/>
            <person name="Vollmers J."/>
            <person name="Rivas-Marin E."/>
            <person name="Kohn T."/>
            <person name="Peeters S.H."/>
            <person name="Heuer A."/>
            <person name="Rast P."/>
            <person name="Oberbeckmann S."/>
            <person name="Bunk B."/>
            <person name="Jeske O."/>
            <person name="Meyerdierks A."/>
            <person name="Storesund J.E."/>
            <person name="Kallscheuer N."/>
            <person name="Luecker S."/>
            <person name="Lage O.M."/>
            <person name="Pohl T."/>
            <person name="Merkel B.J."/>
            <person name="Hornburger P."/>
            <person name="Mueller R.-W."/>
            <person name="Bruemmer F."/>
            <person name="Labrenz M."/>
            <person name="Spormann A.M."/>
            <person name="Op den Camp H."/>
            <person name="Overmann J."/>
            <person name="Amann R."/>
            <person name="Jetten M.S.M."/>
            <person name="Mascher T."/>
            <person name="Medema M.H."/>
            <person name="Devos D.P."/>
            <person name="Kaster A.-K."/>
            <person name="Ovreas L."/>
            <person name="Rohde M."/>
            <person name="Galperin M.Y."/>
            <person name="Jogler C."/>
        </authorList>
    </citation>
    <scope>NUCLEOTIDE SEQUENCE [LARGE SCALE GENOMIC DNA]</scope>
    <source>
        <strain evidence="2 3">Enr13</strain>
    </source>
</reference>